<dbReference type="EMBL" id="VFPP01000001">
    <property type="protein sequence ID" value="TQM78696.1"/>
    <property type="molecule type" value="Genomic_DNA"/>
</dbReference>
<evidence type="ECO:0000313" key="1">
    <source>
        <dbReference type="EMBL" id="TQM78696.1"/>
    </source>
</evidence>
<sequence>MKTTTKMKKITVRRTGDVRLTTATCKCPYSVEV</sequence>
<keyword evidence="2" id="KW-1185">Reference proteome</keyword>
<proteinExistence type="predicted"/>
<accession>A0A543J792</accession>
<organism evidence="1 2">
    <name type="scientific">Saccharothrix saharensis</name>
    <dbReference type="NCBI Taxonomy" id="571190"/>
    <lineage>
        <taxon>Bacteria</taxon>
        <taxon>Bacillati</taxon>
        <taxon>Actinomycetota</taxon>
        <taxon>Actinomycetes</taxon>
        <taxon>Pseudonocardiales</taxon>
        <taxon>Pseudonocardiaceae</taxon>
        <taxon>Saccharothrix</taxon>
    </lineage>
</organism>
<reference evidence="1 2" key="1">
    <citation type="submission" date="2019-06" db="EMBL/GenBank/DDBJ databases">
        <title>Sequencing the genomes of 1000 actinobacteria strains.</title>
        <authorList>
            <person name="Klenk H.-P."/>
        </authorList>
    </citation>
    <scope>NUCLEOTIDE SEQUENCE [LARGE SCALE GENOMIC DNA]</scope>
    <source>
        <strain evidence="1 2">DSM 45456</strain>
    </source>
</reference>
<name>A0A543J792_9PSEU</name>
<dbReference type="AlphaFoldDB" id="A0A543J792"/>
<comment type="caution">
    <text evidence="1">The sequence shown here is derived from an EMBL/GenBank/DDBJ whole genome shotgun (WGS) entry which is preliminary data.</text>
</comment>
<evidence type="ECO:0000313" key="2">
    <source>
        <dbReference type="Proteomes" id="UP000316628"/>
    </source>
</evidence>
<gene>
    <name evidence="1" type="ORF">FHX81_0972</name>
</gene>
<dbReference type="Proteomes" id="UP000316628">
    <property type="component" value="Unassembled WGS sequence"/>
</dbReference>
<protein>
    <submittedName>
        <fullName evidence="1">Uncharacterized protein</fullName>
    </submittedName>
</protein>